<gene>
    <name evidence="1" type="ORF">ERS852385_01670</name>
</gene>
<dbReference type="eggNOG" id="ENOG5033E59">
    <property type="taxonomic scope" value="Bacteria"/>
</dbReference>
<evidence type="ECO:0000313" key="2">
    <source>
        <dbReference type="Proteomes" id="UP000095546"/>
    </source>
</evidence>
<keyword evidence="2" id="KW-1185">Reference proteome</keyword>
<dbReference type="Gene3D" id="3.30.565.40">
    <property type="entry name" value="Fervidobacterium nodosum Rt17-B1 like"/>
    <property type="match status" value="1"/>
</dbReference>
<organism evidence="1 2">
    <name type="scientific">Mitsuokella jalaludinii</name>
    <dbReference type="NCBI Taxonomy" id="187979"/>
    <lineage>
        <taxon>Bacteria</taxon>
        <taxon>Bacillati</taxon>
        <taxon>Bacillota</taxon>
        <taxon>Negativicutes</taxon>
        <taxon>Selenomonadales</taxon>
        <taxon>Selenomonadaceae</taxon>
        <taxon>Mitsuokella</taxon>
    </lineage>
</organism>
<reference evidence="1 2" key="1">
    <citation type="submission" date="2015-09" db="EMBL/GenBank/DDBJ databases">
        <authorList>
            <consortium name="Pathogen Informatics"/>
        </authorList>
    </citation>
    <scope>NUCLEOTIDE SEQUENCE [LARGE SCALE GENOMIC DNA]</scope>
    <source>
        <strain evidence="1 2">2789STDY5608828</strain>
    </source>
</reference>
<name>A0A174AQM1_9FIRM</name>
<dbReference type="STRING" id="187979.ERS852385_01670"/>
<evidence type="ECO:0000313" key="1">
    <source>
        <dbReference type="EMBL" id="CUN91091.1"/>
    </source>
</evidence>
<accession>A0A174AQM1</accession>
<dbReference type="OrthoDB" id="5637at2"/>
<sequence length="279" mass="30810">MKDMGEKLGRTLAIALLVGAGSVISAVSAVPDCLQAAEAASAAAERQEHIQEVAGNALVTVRQHNVALRDYQGRELHTGKYLELAAKSGASHALRRSLARWNDAERTRWAGDEKMLRNAVHFTEENGIPMYAPYYMGHAIAGWGRVDDAVLSFCTRTESYTGGAHPNHAYQSWNLDLRTGEPIALRDIVTSRRAFLTAVAAAFRAQYPGREDETFRRTIDAQLESIYPYLDWDQSTVWIMLPGGGIRVYYSAYELAPYAAGDFILTLMPEGNPGLFKAR</sequence>
<dbReference type="EMBL" id="CYYU01000012">
    <property type="protein sequence ID" value="CUN91091.1"/>
    <property type="molecule type" value="Genomic_DNA"/>
</dbReference>
<proteinExistence type="predicted"/>
<dbReference type="AlphaFoldDB" id="A0A174AQM1"/>
<dbReference type="Proteomes" id="UP000095546">
    <property type="component" value="Unassembled WGS sequence"/>
</dbReference>
<dbReference type="RefSeq" id="WP_055162146.1">
    <property type="nucleotide sequence ID" value="NZ_CABIWZ010000012.1"/>
</dbReference>
<protein>
    <submittedName>
        <fullName evidence="1">Protein of uncharacterized function (DUF3298)</fullName>
    </submittedName>
</protein>